<reference evidence="3" key="2">
    <citation type="journal article" date="2020" name="Microorganisms">
        <title>Osmotic Adaptation and Compatible Solute Biosynthesis of Phototrophic Bacteria as Revealed from Genome Analyses.</title>
        <authorList>
            <person name="Imhoff J.F."/>
            <person name="Rahn T."/>
            <person name="Kunzel S."/>
            <person name="Keller A."/>
            <person name="Neulinger S.C."/>
        </authorList>
    </citation>
    <scope>NUCLEOTIDE SEQUENCE</scope>
    <source>
        <strain evidence="3">LMG 28126</strain>
    </source>
</reference>
<organism evidence="3 4">
    <name type="scientific">Rhodobaculum claviforme</name>
    <dbReference type="NCBI Taxonomy" id="1549854"/>
    <lineage>
        <taxon>Bacteria</taxon>
        <taxon>Pseudomonadati</taxon>
        <taxon>Pseudomonadota</taxon>
        <taxon>Alphaproteobacteria</taxon>
        <taxon>Rhodobacterales</taxon>
        <taxon>Paracoccaceae</taxon>
        <taxon>Rhodobaculum</taxon>
    </lineage>
</organism>
<dbReference type="GO" id="GO:0048039">
    <property type="term" value="F:ubiquinone binding"/>
    <property type="evidence" value="ECO:0007669"/>
    <property type="project" value="InterPro"/>
</dbReference>
<dbReference type="GO" id="GO:0045333">
    <property type="term" value="P:cellular respiration"/>
    <property type="evidence" value="ECO:0007669"/>
    <property type="project" value="InterPro"/>
</dbReference>
<dbReference type="EMBL" id="NHSD01000334">
    <property type="protein sequence ID" value="MBK5928955.1"/>
    <property type="molecule type" value="Genomic_DNA"/>
</dbReference>
<reference evidence="3" key="1">
    <citation type="submission" date="2017-05" db="EMBL/GenBank/DDBJ databases">
        <authorList>
            <person name="Imhoff J.F."/>
            <person name="Rahn T."/>
            <person name="Kuenzel S."/>
            <person name="Neulinger S.C."/>
        </authorList>
    </citation>
    <scope>NUCLEOTIDE SEQUENCE</scope>
    <source>
        <strain evidence="3">LMG 28126</strain>
    </source>
</reference>
<dbReference type="Proteomes" id="UP000706333">
    <property type="component" value="Unassembled WGS sequence"/>
</dbReference>
<dbReference type="SUPFAM" id="SSF55961">
    <property type="entry name" value="Bet v1-like"/>
    <property type="match status" value="1"/>
</dbReference>
<dbReference type="InterPro" id="IPR044996">
    <property type="entry name" value="COQ10-like"/>
</dbReference>
<evidence type="ECO:0000313" key="4">
    <source>
        <dbReference type="Proteomes" id="UP000706333"/>
    </source>
</evidence>
<dbReference type="RefSeq" id="WP_201158719.1">
    <property type="nucleotide sequence ID" value="NZ_NHSD01000334.1"/>
</dbReference>
<keyword evidence="4" id="KW-1185">Reference proteome</keyword>
<evidence type="ECO:0000259" key="2">
    <source>
        <dbReference type="Pfam" id="PF03364"/>
    </source>
</evidence>
<evidence type="ECO:0000313" key="3">
    <source>
        <dbReference type="EMBL" id="MBK5928955.1"/>
    </source>
</evidence>
<gene>
    <name evidence="3" type="ORF">CCR87_16715</name>
</gene>
<comment type="similarity">
    <text evidence="1">Belongs to the ribosome association toxin RatA family.</text>
</comment>
<dbReference type="CDD" id="cd07813">
    <property type="entry name" value="COQ10p_like"/>
    <property type="match status" value="1"/>
</dbReference>
<sequence length="158" mass="18350">MPAHEEHRKLPYSADQMYDLVADVARYPEFLPWTAAARIRSRRPFPGGEVMEADLVVSFKVFRERFGSRVTLWHADRHIQTEYIDGPFRHMKSHWRFTPLEGGGCEVDFSVDFEFRNAILQRLIGVVFNEAMQRIVRAFETRAEALHGSRAQRTAAGR</sequence>
<dbReference type="PANTHER" id="PTHR12901:SF10">
    <property type="entry name" value="COENZYME Q-BINDING PROTEIN COQ10, MITOCHONDRIAL"/>
    <property type="match status" value="1"/>
</dbReference>
<protein>
    <submittedName>
        <fullName evidence="3">Ubiquinone-binding protein</fullName>
    </submittedName>
</protein>
<accession>A0A934TMQ3</accession>
<comment type="caution">
    <text evidence="3">The sequence shown here is derived from an EMBL/GenBank/DDBJ whole genome shotgun (WGS) entry which is preliminary data.</text>
</comment>
<keyword evidence="3" id="KW-0830">Ubiquinone</keyword>
<feature type="domain" description="Coenzyme Q-binding protein COQ10 START" evidence="2">
    <location>
        <begin position="10"/>
        <end position="140"/>
    </location>
</feature>
<name>A0A934TMQ3_9RHOB</name>
<dbReference type="AlphaFoldDB" id="A0A934TMQ3"/>
<dbReference type="Gene3D" id="3.30.530.20">
    <property type="match status" value="1"/>
</dbReference>
<dbReference type="InterPro" id="IPR023393">
    <property type="entry name" value="START-like_dom_sf"/>
</dbReference>
<dbReference type="Pfam" id="PF03364">
    <property type="entry name" value="Polyketide_cyc"/>
    <property type="match status" value="1"/>
</dbReference>
<evidence type="ECO:0000256" key="1">
    <source>
        <dbReference type="ARBA" id="ARBA00008918"/>
    </source>
</evidence>
<dbReference type="PANTHER" id="PTHR12901">
    <property type="entry name" value="SPERM PROTEIN HOMOLOG"/>
    <property type="match status" value="1"/>
</dbReference>
<dbReference type="InterPro" id="IPR005031">
    <property type="entry name" value="COQ10_START"/>
</dbReference>
<proteinExistence type="inferred from homology"/>